<feature type="domain" description="C2H2-type" evidence="11">
    <location>
        <begin position="80"/>
        <end position="109"/>
    </location>
</feature>
<dbReference type="FunFam" id="3.30.160.60:FF:000624">
    <property type="entry name" value="zinc finger protein 697"/>
    <property type="match status" value="1"/>
</dbReference>
<organism evidence="12 13">
    <name type="scientific">Paramarasmius palmivorus</name>
    <dbReference type="NCBI Taxonomy" id="297713"/>
    <lineage>
        <taxon>Eukaryota</taxon>
        <taxon>Fungi</taxon>
        <taxon>Dikarya</taxon>
        <taxon>Basidiomycota</taxon>
        <taxon>Agaricomycotina</taxon>
        <taxon>Agaricomycetes</taxon>
        <taxon>Agaricomycetidae</taxon>
        <taxon>Agaricales</taxon>
        <taxon>Marasmiineae</taxon>
        <taxon>Marasmiaceae</taxon>
        <taxon>Paramarasmius</taxon>
    </lineage>
</organism>
<keyword evidence="2" id="KW-0479">Metal-binding</keyword>
<dbReference type="PANTHER" id="PTHR46179">
    <property type="entry name" value="ZINC FINGER PROTEIN"/>
    <property type="match status" value="1"/>
</dbReference>
<feature type="domain" description="C2H2-type" evidence="11">
    <location>
        <begin position="359"/>
        <end position="389"/>
    </location>
</feature>
<sequence length="513" mass="57326">MTSTTFTFPSPTVLGKRKAPEDPDYVLHLVSNPEATGHSESEYEPSGVEASSSKNALESLRGKPILLNGKLVAADAKKIYACTYDGCTKAYTKPARLAAHERSHTGERPFVCDTCGKSYLRETHLQAHARTHLPDTEKPLACTHENCTKRFWTQQHLRRHIKWHEGAKPFICSEPECDEVFSKHHQLRTHKCTVHAPPGTKPYQCAHPGCTQSFSTNQHLRTHQKVHNDKRYTCAHQDCLPTPGNPVVFFPTWNALQHHIRTVHPPTCPHPQCKGKTFTFQRNFRAHQKIHEQQELEAEMGTIDSDADGDAPQPPRKKRRGGEFGRDCKCEVEGCGKDFKSSKALAIHNKVTHLGHRDFACPHKDCGLAFGYKHLLQRHQAKAHGSSSSSGESDAGSGSEESSLNEEGTDAGPISIPNSMNIDALTGVSYATRSRHKLQNYKALRCPFPELGAIAHTYCDKQSQAASQQAPCDYVFSRAYDFRRHLRSSHQIEAEKESVEAWVIGVKASQKHR</sequence>
<dbReference type="EMBL" id="JAYKXP010000024">
    <property type="protein sequence ID" value="KAK7045678.1"/>
    <property type="molecule type" value="Genomic_DNA"/>
</dbReference>
<protein>
    <recommendedName>
        <fullName evidence="11">C2H2-type domain-containing protein</fullName>
    </recommendedName>
</protein>
<dbReference type="Proteomes" id="UP001383192">
    <property type="component" value="Unassembled WGS sequence"/>
</dbReference>
<evidence type="ECO:0000256" key="3">
    <source>
        <dbReference type="ARBA" id="ARBA00022737"/>
    </source>
</evidence>
<comment type="caution">
    <text evidence="12">The sequence shown here is derived from an EMBL/GenBank/DDBJ whole genome shotgun (WGS) entry which is preliminary data.</text>
</comment>
<dbReference type="InterPro" id="IPR013087">
    <property type="entry name" value="Znf_C2H2_type"/>
</dbReference>
<dbReference type="SUPFAM" id="SSF57667">
    <property type="entry name" value="beta-beta-alpha zinc fingers"/>
    <property type="match status" value="4"/>
</dbReference>
<keyword evidence="6" id="KW-0805">Transcription regulation</keyword>
<feature type="compositionally biased region" description="Low complexity" evidence="10">
    <location>
        <begin position="1"/>
        <end position="12"/>
    </location>
</feature>
<feature type="region of interest" description="Disordered" evidence="10">
    <location>
        <begin position="381"/>
        <end position="418"/>
    </location>
</feature>
<keyword evidence="13" id="KW-1185">Reference proteome</keyword>
<comment type="subcellular location">
    <subcellularLocation>
        <location evidence="1">Nucleus</location>
    </subcellularLocation>
</comment>
<evidence type="ECO:0000256" key="8">
    <source>
        <dbReference type="ARBA" id="ARBA00023242"/>
    </source>
</evidence>
<accession>A0AAW0D444</accession>
<dbReference type="PANTHER" id="PTHR46179:SF13">
    <property type="entry name" value="C2H2-TYPE DOMAIN-CONTAINING PROTEIN"/>
    <property type="match status" value="1"/>
</dbReference>
<evidence type="ECO:0000256" key="2">
    <source>
        <dbReference type="ARBA" id="ARBA00022723"/>
    </source>
</evidence>
<evidence type="ECO:0000259" key="11">
    <source>
        <dbReference type="PROSITE" id="PS50157"/>
    </source>
</evidence>
<dbReference type="Pfam" id="PF00096">
    <property type="entry name" value="zf-C2H2"/>
    <property type="match status" value="3"/>
</dbReference>
<dbReference type="AlphaFoldDB" id="A0AAW0D444"/>
<reference evidence="12 13" key="1">
    <citation type="submission" date="2024-01" db="EMBL/GenBank/DDBJ databases">
        <title>A draft genome for a cacao thread blight-causing isolate of Paramarasmius palmivorus.</title>
        <authorList>
            <person name="Baruah I.K."/>
            <person name="Bukari Y."/>
            <person name="Amoako-Attah I."/>
            <person name="Meinhardt L.W."/>
            <person name="Bailey B.A."/>
            <person name="Cohen S.P."/>
        </authorList>
    </citation>
    <scope>NUCLEOTIDE SEQUENCE [LARGE SCALE GENOMIC DNA]</scope>
    <source>
        <strain evidence="12 13">GH-12</strain>
    </source>
</reference>
<keyword evidence="5" id="KW-0862">Zinc</keyword>
<keyword evidence="3" id="KW-0677">Repeat</keyword>
<evidence type="ECO:0000256" key="9">
    <source>
        <dbReference type="PROSITE-ProRule" id="PRU00042"/>
    </source>
</evidence>
<keyword evidence="8" id="KW-0539">Nucleus</keyword>
<dbReference type="PROSITE" id="PS00028">
    <property type="entry name" value="ZINC_FINGER_C2H2_1"/>
    <property type="match status" value="7"/>
</dbReference>
<feature type="domain" description="C2H2-type" evidence="11">
    <location>
        <begin position="140"/>
        <end position="169"/>
    </location>
</feature>
<dbReference type="GO" id="GO:0006357">
    <property type="term" value="P:regulation of transcription by RNA polymerase II"/>
    <property type="evidence" value="ECO:0007669"/>
    <property type="project" value="TreeGrafter"/>
</dbReference>
<keyword evidence="4 9" id="KW-0863">Zinc-finger</keyword>
<name>A0AAW0D444_9AGAR</name>
<dbReference type="GO" id="GO:0005634">
    <property type="term" value="C:nucleus"/>
    <property type="evidence" value="ECO:0007669"/>
    <property type="project" value="UniProtKB-SubCell"/>
</dbReference>
<proteinExistence type="predicted"/>
<gene>
    <name evidence="12" type="ORF">VNI00_007511</name>
</gene>
<evidence type="ECO:0000256" key="7">
    <source>
        <dbReference type="ARBA" id="ARBA00023163"/>
    </source>
</evidence>
<evidence type="ECO:0000256" key="10">
    <source>
        <dbReference type="SAM" id="MobiDB-lite"/>
    </source>
</evidence>
<evidence type="ECO:0000313" key="13">
    <source>
        <dbReference type="Proteomes" id="UP001383192"/>
    </source>
</evidence>
<feature type="region of interest" description="Disordered" evidence="10">
    <location>
        <begin position="30"/>
        <end position="50"/>
    </location>
</feature>
<feature type="domain" description="C2H2-type" evidence="11">
    <location>
        <begin position="170"/>
        <end position="200"/>
    </location>
</feature>
<feature type="domain" description="C2H2-type" evidence="11">
    <location>
        <begin position="110"/>
        <end position="137"/>
    </location>
</feature>
<feature type="compositionally biased region" description="Low complexity" evidence="10">
    <location>
        <begin position="385"/>
        <end position="402"/>
    </location>
</feature>
<dbReference type="PROSITE" id="PS50157">
    <property type="entry name" value="ZINC_FINGER_C2H2_2"/>
    <property type="match status" value="7"/>
</dbReference>
<evidence type="ECO:0000256" key="4">
    <source>
        <dbReference type="ARBA" id="ARBA00022771"/>
    </source>
</evidence>
<evidence type="ECO:0000313" key="12">
    <source>
        <dbReference type="EMBL" id="KAK7045678.1"/>
    </source>
</evidence>
<evidence type="ECO:0000256" key="5">
    <source>
        <dbReference type="ARBA" id="ARBA00022833"/>
    </source>
</evidence>
<feature type="domain" description="C2H2-type" evidence="11">
    <location>
        <begin position="328"/>
        <end position="358"/>
    </location>
</feature>
<dbReference type="Gene3D" id="3.30.160.60">
    <property type="entry name" value="Classic Zinc Finger"/>
    <property type="match status" value="7"/>
</dbReference>
<evidence type="ECO:0000256" key="6">
    <source>
        <dbReference type="ARBA" id="ARBA00023015"/>
    </source>
</evidence>
<dbReference type="FunFam" id="3.30.160.60:FF:001102">
    <property type="entry name" value="Transcription factor IIIA"/>
    <property type="match status" value="2"/>
</dbReference>
<evidence type="ECO:0000256" key="1">
    <source>
        <dbReference type="ARBA" id="ARBA00004123"/>
    </source>
</evidence>
<feature type="region of interest" description="Disordered" evidence="10">
    <location>
        <begin position="1"/>
        <end position="20"/>
    </location>
</feature>
<dbReference type="InterPro" id="IPR051061">
    <property type="entry name" value="Zinc_finger_trans_reg"/>
</dbReference>
<dbReference type="GO" id="GO:0008270">
    <property type="term" value="F:zinc ion binding"/>
    <property type="evidence" value="ECO:0007669"/>
    <property type="project" value="UniProtKB-KW"/>
</dbReference>
<feature type="domain" description="C2H2-type" evidence="11">
    <location>
        <begin position="203"/>
        <end position="232"/>
    </location>
</feature>
<dbReference type="SMART" id="SM00355">
    <property type="entry name" value="ZnF_C2H2"/>
    <property type="match status" value="10"/>
</dbReference>
<feature type="region of interest" description="Disordered" evidence="10">
    <location>
        <begin position="303"/>
        <end position="324"/>
    </location>
</feature>
<dbReference type="InterPro" id="IPR036236">
    <property type="entry name" value="Znf_C2H2_sf"/>
</dbReference>
<keyword evidence="7" id="KW-0804">Transcription</keyword>